<sequence length="320" mass="36719">MCHHCFDNKRRDSAPPSMRAKEVTRRKIEEAARLERERAEEEGEEESEQNEEKRPPPNKTFVQAAPSHDGAPTFAAYQIHDDTPESDLTALLALRPAFGFVVYDTTETARPARSAQLARALFDHTKMKRTKIRYGADRIEVVTLPLPESFSVEQRVETCMRHYDAEFQSRLRIADKAEAASWFLAERIMDRQFARRAFVIDNIKEDGNGDEDESAALASWEESFSNVDQEHEAVMQPDLSSAGSFIEMNWQLRKGIWNFWNRENCGPGDSMSSYRFGSEAFGGRFQEMRDAIEVFYNHFVPDGILDRRLDQARAARIVAL</sequence>
<comment type="caution">
    <text evidence="2">The sequence shown here is derived from an EMBL/GenBank/DDBJ whole genome shotgun (WGS) entry which is preliminary data.</text>
</comment>
<proteinExistence type="predicted"/>
<organism evidence="2 3">
    <name type="scientific">Colletotrichum fioriniae PJ7</name>
    <dbReference type="NCBI Taxonomy" id="1445577"/>
    <lineage>
        <taxon>Eukaryota</taxon>
        <taxon>Fungi</taxon>
        <taxon>Dikarya</taxon>
        <taxon>Ascomycota</taxon>
        <taxon>Pezizomycotina</taxon>
        <taxon>Sordariomycetes</taxon>
        <taxon>Hypocreomycetidae</taxon>
        <taxon>Glomerellales</taxon>
        <taxon>Glomerellaceae</taxon>
        <taxon>Colletotrichum</taxon>
        <taxon>Colletotrichum acutatum species complex</taxon>
    </lineage>
</organism>
<evidence type="ECO:0000313" key="2">
    <source>
        <dbReference type="EMBL" id="EXF84080.1"/>
    </source>
</evidence>
<dbReference type="OrthoDB" id="5190067at2759"/>
<reference evidence="2 3" key="1">
    <citation type="submission" date="2014-02" db="EMBL/GenBank/DDBJ databases">
        <title>The genome sequence of Colletotrichum fioriniae PJ7.</title>
        <authorList>
            <person name="Baroncelli R."/>
            <person name="Thon M.R."/>
        </authorList>
    </citation>
    <scope>NUCLEOTIDE SEQUENCE [LARGE SCALE GENOMIC DNA]</scope>
    <source>
        <strain evidence="2 3">PJ7</strain>
    </source>
</reference>
<keyword evidence="3" id="KW-1185">Reference proteome</keyword>
<feature type="region of interest" description="Disordered" evidence="1">
    <location>
        <begin position="1"/>
        <end position="60"/>
    </location>
</feature>
<dbReference type="HOGENOM" id="CLU_082769_0_0_1"/>
<dbReference type="KEGG" id="cfj:CFIO01_09030"/>
<feature type="compositionally biased region" description="Basic and acidic residues" evidence="1">
    <location>
        <begin position="1"/>
        <end position="39"/>
    </location>
</feature>
<dbReference type="Proteomes" id="UP000020467">
    <property type="component" value="Unassembled WGS sequence"/>
</dbReference>
<gene>
    <name evidence="2" type="ORF">CFIO01_09030</name>
</gene>
<dbReference type="EMBL" id="JARH01000203">
    <property type="protein sequence ID" value="EXF84080.1"/>
    <property type="molecule type" value="Genomic_DNA"/>
</dbReference>
<evidence type="ECO:0000256" key="1">
    <source>
        <dbReference type="SAM" id="MobiDB-lite"/>
    </source>
</evidence>
<name>A0A010R5T3_9PEZI</name>
<feature type="compositionally biased region" description="Acidic residues" evidence="1">
    <location>
        <begin position="40"/>
        <end position="49"/>
    </location>
</feature>
<dbReference type="AlphaFoldDB" id="A0A010R5T3"/>
<accession>A0A010R5T3</accession>
<evidence type="ECO:0000313" key="3">
    <source>
        <dbReference type="Proteomes" id="UP000020467"/>
    </source>
</evidence>
<dbReference type="eggNOG" id="ENOG502SHH0">
    <property type="taxonomic scope" value="Eukaryota"/>
</dbReference>
<protein>
    <submittedName>
        <fullName evidence="2">Uncharacterized protein</fullName>
    </submittedName>
</protein>